<evidence type="ECO:0000259" key="14">
    <source>
        <dbReference type="PROSITE" id="PS50016"/>
    </source>
</evidence>
<dbReference type="InterPro" id="IPR019787">
    <property type="entry name" value="Znf_PHD-finger"/>
</dbReference>
<dbReference type="Pfam" id="PF00856">
    <property type="entry name" value="SET"/>
    <property type="match status" value="1"/>
</dbReference>
<evidence type="ECO:0000259" key="16">
    <source>
        <dbReference type="PROSITE" id="PS50868"/>
    </source>
</evidence>
<dbReference type="PROSITE" id="PS50016">
    <property type="entry name" value="ZF_PHD_2"/>
    <property type="match status" value="1"/>
</dbReference>
<dbReference type="EMBL" id="HBIO01013913">
    <property type="protein sequence ID" value="CAE0465917.1"/>
    <property type="molecule type" value="Transcribed_RNA"/>
</dbReference>
<dbReference type="Gene3D" id="2.170.270.10">
    <property type="entry name" value="SET domain"/>
    <property type="match status" value="1"/>
</dbReference>
<name>A0A7S3V9M3_9STRA</name>
<keyword evidence="5" id="KW-0808">Transferase</keyword>
<dbReference type="InterPro" id="IPR019786">
    <property type="entry name" value="Zinc_finger_PHD-type_CS"/>
</dbReference>
<evidence type="ECO:0000256" key="1">
    <source>
        <dbReference type="ARBA" id="ARBA00004123"/>
    </source>
</evidence>
<dbReference type="PROSITE" id="PS51215">
    <property type="entry name" value="AWS"/>
    <property type="match status" value="1"/>
</dbReference>
<feature type="domain" description="SET" evidence="15">
    <location>
        <begin position="664"/>
        <end position="788"/>
    </location>
</feature>
<evidence type="ECO:0000256" key="13">
    <source>
        <dbReference type="SAM" id="MobiDB-lite"/>
    </source>
</evidence>
<feature type="domain" description="AWS" evidence="17">
    <location>
        <begin position="604"/>
        <end position="667"/>
    </location>
</feature>
<evidence type="ECO:0000259" key="15">
    <source>
        <dbReference type="PROSITE" id="PS50280"/>
    </source>
</evidence>
<dbReference type="InterPro" id="IPR001965">
    <property type="entry name" value="Znf_PHD"/>
</dbReference>
<dbReference type="InterPro" id="IPR001214">
    <property type="entry name" value="SET_dom"/>
</dbReference>
<dbReference type="AlphaFoldDB" id="A0A7S3V9M3"/>
<reference evidence="18" key="1">
    <citation type="submission" date="2021-01" db="EMBL/GenBank/DDBJ databases">
        <authorList>
            <person name="Corre E."/>
            <person name="Pelletier E."/>
            <person name="Niang G."/>
            <person name="Scheremetjew M."/>
            <person name="Finn R."/>
            <person name="Kale V."/>
            <person name="Holt S."/>
            <person name="Cochrane G."/>
            <person name="Meng A."/>
            <person name="Brown T."/>
            <person name="Cohen L."/>
        </authorList>
    </citation>
    <scope>NUCLEOTIDE SEQUENCE</scope>
    <source>
        <strain evidence="18">MM31A-1</strain>
    </source>
</reference>
<feature type="domain" description="Post-SET" evidence="16">
    <location>
        <begin position="795"/>
        <end position="811"/>
    </location>
</feature>
<dbReference type="InterPro" id="IPR006560">
    <property type="entry name" value="AWS_dom"/>
</dbReference>
<evidence type="ECO:0008006" key="19">
    <source>
        <dbReference type="Google" id="ProtNLM"/>
    </source>
</evidence>
<dbReference type="PROSITE" id="PS50280">
    <property type="entry name" value="SET"/>
    <property type="match status" value="1"/>
</dbReference>
<organism evidence="18">
    <name type="scientific">Chaetoceros debilis</name>
    <dbReference type="NCBI Taxonomy" id="122233"/>
    <lineage>
        <taxon>Eukaryota</taxon>
        <taxon>Sar</taxon>
        <taxon>Stramenopiles</taxon>
        <taxon>Ochrophyta</taxon>
        <taxon>Bacillariophyta</taxon>
        <taxon>Coscinodiscophyceae</taxon>
        <taxon>Chaetocerotophycidae</taxon>
        <taxon>Chaetocerotales</taxon>
        <taxon>Chaetocerotaceae</taxon>
        <taxon>Chaetoceros</taxon>
    </lineage>
</organism>
<dbReference type="GO" id="GO:0008270">
    <property type="term" value="F:zinc ion binding"/>
    <property type="evidence" value="ECO:0007669"/>
    <property type="project" value="UniProtKB-KW"/>
</dbReference>
<dbReference type="InterPro" id="IPR046341">
    <property type="entry name" value="SET_dom_sf"/>
</dbReference>
<protein>
    <recommendedName>
        <fullName evidence="19">Histone-lysine N-methyltransferase</fullName>
    </recommendedName>
</protein>
<evidence type="ECO:0000256" key="4">
    <source>
        <dbReference type="ARBA" id="ARBA00022603"/>
    </source>
</evidence>
<dbReference type="GO" id="GO:0005634">
    <property type="term" value="C:nucleus"/>
    <property type="evidence" value="ECO:0007669"/>
    <property type="project" value="UniProtKB-SubCell"/>
</dbReference>
<evidence type="ECO:0000256" key="7">
    <source>
        <dbReference type="ARBA" id="ARBA00022723"/>
    </source>
</evidence>
<feature type="compositionally biased region" description="Basic and acidic residues" evidence="13">
    <location>
        <begin position="94"/>
        <end position="110"/>
    </location>
</feature>
<dbReference type="PROSITE" id="PS50868">
    <property type="entry name" value="POST_SET"/>
    <property type="match status" value="1"/>
</dbReference>
<dbReference type="InterPro" id="IPR011011">
    <property type="entry name" value="Znf_FYVE_PHD"/>
</dbReference>
<dbReference type="GO" id="GO:0042054">
    <property type="term" value="F:histone methyltransferase activity"/>
    <property type="evidence" value="ECO:0007669"/>
    <property type="project" value="InterPro"/>
</dbReference>
<evidence type="ECO:0000256" key="10">
    <source>
        <dbReference type="ARBA" id="ARBA00022853"/>
    </source>
</evidence>
<keyword evidence="3" id="KW-0158">Chromosome</keyword>
<evidence type="ECO:0000259" key="17">
    <source>
        <dbReference type="PROSITE" id="PS51215"/>
    </source>
</evidence>
<evidence type="ECO:0000256" key="11">
    <source>
        <dbReference type="ARBA" id="ARBA00023242"/>
    </source>
</evidence>
<keyword evidence="8 12" id="KW-0863">Zinc-finger</keyword>
<evidence type="ECO:0000256" key="12">
    <source>
        <dbReference type="PROSITE-ProRule" id="PRU00146"/>
    </source>
</evidence>
<evidence type="ECO:0000256" key="9">
    <source>
        <dbReference type="ARBA" id="ARBA00022833"/>
    </source>
</evidence>
<feature type="compositionally biased region" description="Low complexity" evidence="13">
    <location>
        <begin position="112"/>
        <end position="133"/>
    </location>
</feature>
<sequence length="936" mass="103953">MQVDFEIEEGDIDVDADADADAGIDIDTTDAVVTSRQGEAVVVRVKIHVNGGKLVQSSSSSASSPTSLPHITVSPLTGSKRSKRPLPLPISSGNHDKPQDDIANTEKETAKQSSLPSSSSSLSQAQDQAQGEQQAKKRGRKRKPTRVKESKALQFTWICTECRESECATDVDAPLLVCEGLCNRPFHIPCANLPEGKIPAEDETWICGDCKDERHQCAVCHEYGRDNIDVHKCEKKDCGLFFHEACLNMYDNVSVTIVPVDTDTAKSSSGILINTTRSRTCIPIPSHTHVKSIDPDTSSSAIEITVSSKKSQSLEDIGNDENCNQNGSEKNINNNNNNKGSNNGLQLENITADQNSQEEQEVQHHRIKFSCPAHTCWTCSGGMPPREKELGVQQCEDHGNANGNGVEKKVGKKPNKKRRKGIDVISTAFKDKKGDLFRCLECPIAYHISCLHPNANFHELALLCHEHASTSKLPYLDVSQSLQGTIENKADELIAKIAHQKNGRKSSDSKKKIKNVNGLMQNPFLPGIKGAASGIASVDKHMGKLLGLATKNEDYIMSSISKTNTYSFCLPCGVRKEVFSKPPVYTHVHSNQYDPKNRPKRHPPSDEVCKCTFSEGEGEVKCDEHCMNRMMYNECIGNSETKVGEKNPYWNCNHGLDCGNRALGRRQFAKCKPQREQGKGWGLVTVKGVQKDGLVQEYAGEIIDEKTKKERLNEWAKDHPNDPNFYIMALEPGWFIDARVKGNLSRFINHSCRPNCRLVPVNVGGHTRVGIIANRNIKPGDFLCYDYQFDTRDRDKFVCRCGAENCRGSMKRGNKGKEGDEEDKKKTMNKKDTWLQAKIKFEKDRKFLQDIELDQLTRLNQVGINLPGEGGEGVRTVSAGPDVAALDKMRISRICLWRNVIKGSDFASRYLRATTSLPRKKMTKSLDSIDVLSLLK</sequence>
<dbReference type="PROSITE" id="PS01359">
    <property type="entry name" value="ZF_PHD_1"/>
    <property type="match status" value="1"/>
</dbReference>
<dbReference type="SUPFAM" id="SSF57903">
    <property type="entry name" value="FYVE/PHD zinc finger"/>
    <property type="match status" value="1"/>
</dbReference>
<feature type="region of interest" description="Disordered" evidence="13">
    <location>
        <begin position="54"/>
        <end position="147"/>
    </location>
</feature>
<keyword evidence="4" id="KW-0489">Methyltransferase</keyword>
<accession>A0A7S3V9M3</accession>
<dbReference type="InterPro" id="IPR050777">
    <property type="entry name" value="SET2_Histone-Lys_MeTrsfase"/>
</dbReference>
<dbReference type="InterPro" id="IPR003616">
    <property type="entry name" value="Post-SET_dom"/>
</dbReference>
<keyword evidence="7" id="KW-0479">Metal-binding</keyword>
<keyword evidence="11" id="KW-0539">Nucleus</keyword>
<evidence type="ECO:0000256" key="8">
    <source>
        <dbReference type="ARBA" id="ARBA00022771"/>
    </source>
</evidence>
<gene>
    <name evidence="18" type="ORF">CDEB00056_LOCUS10769</name>
</gene>
<dbReference type="GO" id="GO:0032259">
    <property type="term" value="P:methylation"/>
    <property type="evidence" value="ECO:0007669"/>
    <property type="project" value="UniProtKB-KW"/>
</dbReference>
<feature type="compositionally biased region" description="Basic residues" evidence="13">
    <location>
        <begin position="410"/>
        <end position="419"/>
    </location>
</feature>
<dbReference type="SUPFAM" id="SSF82199">
    <property type="entry name" value="SET domain"/>
    <property type="match status" value="1"/>
</dbReference>
<proteinExistence type="predicted"/>
<feature type="compositionally biased region" description="Low complexity" evidence="13">
    <location>
        <begin position="57"/>
        <end position="67"/>
    </location>
</feature>
<dbReference type="InterPro" id="IPR055198">
    <property type="entry name" value="NSD_PHD"/>
</dbReference>
<evidence type="ECO:0000256" key="6">
    <source>
        <dbReference type="ARBA" id="ARBA00022691"/>
    </source>
</evidence>
<feature type="region of interest" description="Disordered" evidence="13">
    <location>
        <begin position="398"/>
        <end position="419"/>
    </location>
</feature>
<evidence type="ECO:0000256" key="3">
    <source>
        <dbReference type="ARBA" id="ARBA00022454"/>
    </source>
</evidence>
<keyword evidence="10" id="KW-0156">Chromatin regulator</keyword>
<evidence type="ECO:0000256" key="2">
    <source>
        <dbReference type="ARBA" id="ARBA00004286"/>
    </source>
</evidence>
<dbReference type="Pfam" id="PF22908">
    <property type="entry name" value="PHD_NSD"/>
    <property type="match status" value="1"/>
</dbReference>
<feature type="region of interest" description="Disordered" evidence="13">
    <location>
        <begin position="305"/>
        <end position="346"/>
    </location>
</feature>
<evidence type="ECO:0000313" key="18">
    <source>
        <dbReference type="EMBL" id="CAE0465917.1"/>
    </source>
</evidence>
<dbReference type="PANTHER" id="PTHR22884">
    <property type="entry name" value="SET DOMAIN PROTEINS"/>
    <property type="match status" value="1"/>
</dbReference>
<dbReference type="GO" id="GO:0005694">
    <property type="term" value="C:chromosome"/>
    <property type="evidence" value="ECO:0007669"/>
    <property type="project" value="UniProtKB-SubCell"/>
</dbReference>
<dbReference type="Gene3D" id="2.30.30.1150">
    <property type="match status" value="1"/>
</dbReference>
<comment type="subcellular location">
    <subcellularLocation>
        <location evidence="2">Chromosome</location>
    </subcellularLocation>
    <subcellularLocation>
        <location evidence="1">Nucleus</location>
    </subcellularLocation>
</comment>
<keyword evidence="9" id="KW-0862">Zinc</keyword>
<evidence type="ECO:0000256" key="5">
    <source>
        <dbReference type="ARBA" id="ARBA00022679"/>
    </source>
</evidence>
<feature type="compositionally biased region" description="Low complexity" evidence="13">
    <location>
        <begin position="324"/>
        <end position="343"/>
    </location>
</feature>
<dbReference type="SMART" id="SM00249">
    <property type="entry name" value="PHD"/>
    <property type="match status" value="3"/>
</dbReference>
<feature type="compositionally biased region" description="Basic residues" evidence="13">
    <location>
        <begin position="136"/>
        <end position="145"/>
    </location>
</feature>
<dbReference type="SMART" id="SM00317">
    <property type="entry name" value="SET"/>
    <property type="match status" value="1"/>
</dbReference>
<dbReference type="SMART" id="SM00508">
    <property type="entry name" value="PostSET"/>
    <property type="match status" value="1"/>
</dbReference>
<dbReference type="CDD" id="cd10531">
    <property type="entry name" value="SET_SETD2-like"/>
    <property type="match status" value="1"/>
</dbReference>
<keyword evidence="6" id="KW-0949">S-adenosyl-L-methionine</keyword>
<feature type="domain" description="PHD-type" evidence="14">
    <location>
        <begin position="156"/>
        <end position="213"/>
    </location>
</feature>